<keyword evidence="6 12" id="KW-0698">rRNA processing</keyword>
<evidence type="ECO:0000256" key="10">
    <source>
        <dbReference type="ARBA" id="ARBA00025699"/>
    </source>
</evidence>
<dbReference type="PANTHER" id="PTHR30027:SF3">
    <property type="entry name" value="16S RRNA (URACIL(1498)-N(3))-METHYLTRANSFERASE"/>
    <property type="match status" value="1"/>
</dbReference>
<evidence type="ECO:0000256" key="5">
    <source>
        <dbReference type="ARBA" id="ARBA00022490"/>
    </source>
</evidence>
<gene>
    <name evidence="15" type="ORF">E4663_04430</name>
</gene>
<dbReference type="AlphaFoldDB" id="A0A4Z0H358"/>
<protein>
    <recommendedName>
        <fullName evidence="4 12">Ribosomal RNA small subunit methyltransferase E</fullName>
        <ecNumber evidence="3 12">2.1.1.193</ecNumber>
    </recommendedName>
</protein>
<keyword evidence="5 12" id="KW-0963">Cytoplasm</keyword>
<reference evidence="15 16" key="1">
    <citation type="journal article" date="2003" name="Int. J. Syst. Evol. Microbiol.">
        <title>Halobacillus salinus sp. nov., isolated from a salt lake on the coast of the East Sea in Korea.</title>
        <authorList>
            <person name="Yoon J.H."/>
            <person name="Kang K.H."/>
            <person name="Park Y.H."/>
        </authorList>
    </citation>
    <scope>NUCLEOTIDE SEQUENCE [LARGE SCALE GENOMIC DNA]</scope>
    <source>
        <strain evidence="15 16">HSL-3</strain>
    </source>
</reference>
<evidence type="ECO:0000259" key="14">
    <source>
        <dbReference type="Pfam" id="PF20260"/>
    </source>
</evidence>
<dbReference type="CDD" id="cd18084">
    <property type="entry name" value="RsmE-like"/>
    <property type="match status" value="1"/>
</dbReference>
<dbReference type="STRING" id="192814.GCA_900166575_01214"/>
<evidence type="ECO:0000313" key="16">
    <source>
        <dbReference type="Proteomes" id="UP000297982"/>
    </source>
</evidence>
<dbReference type="InterPro" id="IPR029028">
    <property type="entry name" value="Alpha/beta_knot_MTases"/>
</dbReference>
<dbReference type="NCBIfam" id="NF008691">
    <property type="entry name" value="PRK11713.1-4"/>
    <property type="match status" value="1"/>
</dbReference>
<sequence length="251" mass="28583">MQRYFIPAEHWNKDYVTIKGKDVHHISRVMRMEIGSSIVCIHPHDGPALTKIENITEESISCNIVEWLDEDRELPVDVTVAQSLGKGDKLELVVQKGTELGAARFIPYAADRSVAKWDHKKAKKKVERLQKISKEASEQSERSFIPEVTPLHSLKELMEIEGYDWCFFGYADEARQRSSTSLKTRLSKVKTGDKVLVVFGPEGGFSENEVQQFRASGFLSVRLGPRILRMETAPFYFLSSLSYQLEENEGD</sequence>
<feature type="domain" description="Ribosomal RNA small subunit methyltransferase E PUA-like" evidence="14">
    <location>
        <begin position="18"/>
        <end position="64"/>
    </location>
</feature>
<comment type="similarity">
    <text evidence="2 12">Belongs to the RNA methyltransferase RsmE family.</text>
</comment>
<evidence type="ECO:0000256" key="12">
    <source>
        <dbReference type="PIRNR" id="PIRNR015601"/>
    </source>
</evidence>
<keyword evidence="16" id="KW-1185">Reference proteome</keyword>
<dbReference type="GO" id="GO:0070042">
    <property type="term" value="F:rRNA (uridine-N3-)-methyltransferase activity"/>
    <property type="evidence" value="ECO:0007669"/>
    <property type="project" value="TreeGrafter"/>
</dbReference>
<keyword evidence="7 12" id="KW-0489">Methyltransferase</keyword>
<name>A0A4Z0H358_9BACI</name>
<evidence type="ECO:0000256" key="7">
    <source>
        <dbReference type="ARBA" id="ARBA00022603"/>
    </source>
</evidence>
<evidence type="ECO:0000256" key="9">
    <source>
        <dbReference type="ARBA" id="ARBA00022691"/>
    </source>
</evidence>
<dbReference type="GO" id="GO:0005737">
    <property type="term" value="C:cytoplasm"/>
    <property type="evidence" value="ECO:0007669"/>
    <property type="project" value="UniProtKB-SubCell"/>
</dbReference>
<comment type="function">
    <text evidence="10 12">Specifically methylates the N3 position of the uracil ring of uridine 1498 (m3U1498) in 16S rRNA. Acts on the fully assembled 30S ribosomal subunit.</text>
</comment>
<dbReference type="Gene3D" id="3.40.1280.10">
    <property type="match status" value="1"/>
</dbReference>
<evidence type="ECO:0000256" key="8">
    <source>
        <dbReference type="ARBA" id="ARBA00022679"/>
    </source>
</evidence>
<dbReference type="InterPro" id="IPR046886">
    <property type="entry name" value="RsmE_MTase_dom"/>
</dbReference>
<keyword evidence="9 12" id="KW-0949">S-adenosyl-L-methionine</keyword>
<evidence type="ECO:0000256" key="4">
    <source>
        <dbReference type="ARBA" id="ARBA00013673"/>
    </source>
</evidence>
<dbReference type="InterPro" id="IPR029026">
    <property type="entry name" value="tRNA_m1G_MTases_N"/>
</dbReference>
<evidence type="ECO:0000256" key="2">
    <source>
        <dbReference type="ARBA" id="ARBA00005528"/>
    </source>
</evidence>
<accession>A0A4Z0H358</accession>
<dbReference type="InterPro" id="IPR006700">
    <property type="entry name" value="RsmE"/>
</dbReference>
<dbReference type="EC" id="2.1.1.193" evidence="3 12"/>
<comment type="catalytic activity">
    <reaction evidence="11 12">
        <text>uridine(1498) in 16S rRNA + S-adenosyl-L-methionine = N(3)-methyluridine(1498) in 16S rRNA + S-adenosyl-L-homocysteine + H(+)</text>
        <dbReference type="Rhea" id="RHEA:42920"/>
        <dbReference type="Rhea" id="RHEA-COMP:10283"/>
        <dbReference type="Rhea" id="RHEA-COMP:10284"/>
        <dbReference type="ChEBI" id="CHEBI:15378"/>
        <dbReference type="ChEBI" id="CHEBI:57856"/>
        <dbReference type="ChEBI" id="CHEBI:59789"/>
        <dbReference type="ChEBI" id="CHEBI:65315"/>
        <dbReference type="ChEBI" id="CHEBI:74502"/>
        <dbReference type="EC" id="2.1.1.193"/>
    </reaction>
</comment>
<evidence type="ECO:0000256" key="11">
    <source>
        <dbReference type="ARBA" id="ARBA00047944"/>
    </source>
</evidence>
<dbReference type="InterPro" id="IPR015947">
    <property type="entry name" value="PUA-like_sf"/>
</dbReference>
<proteinExistence type="inferred from homology"/>
<dbReference type="RefSeq" id="WP_135326789.1">
    <property type="nucleotide sequence ID" value="NZ_SRJC01000001.1"/>
</dbReference>
<dbReference type="PANTHER" id="PTHR30027">
    <property type="entry name" value="RIBOSOMAL RNA SMALL SUBUNIT METHYLTRANSFERASE E"/>
    <property type="match status" value="1"/>
</dbReference>
<comment type="caution">
    <text evidence="15">The sequence shown here is derived from an EMBL/GenBank/DDBJ whole genome shotgun (WGS) entry which is preliminary data.</text>
</comment>
<evidence type="ECO:0000259" key="13">
    <source>
        <dbReference type="Pfam" id="PF04452"/>
    </source>
</evidence>
<organism evidence="15 16">
    <name type="scientific">Halobacillus salinus</name>
    <dbReference type="NCBI Taxonomy" id="192814"/>
    <lineage>
        <taxon>Bacteria</taxon>
        <taxon>Bacillati</taxon>
        <taxon>Bacillota</taxon>
        <taxon>Bacilli</taxon>
        <taxon>Bacillales</taxon>
        <taxon>Bacillaceae</taxon>
        <taxon>Halobacillus</taxon>
    </lineage>
</organism>
<dbReference type="InterPro" id="IPR046887">
    <property type="entry name" value="RsmE_PUA-like"/>
</dbReference>
<dbReference type="Gene3D" id="2.40.240.20">
    <property type="entry name" value="Hypothetical PUA domain-like, domain 1"/>
    <property type="match status" value="1"/>
</dbReference>
<evidence type="ECO:0000313" key="15">
    <source>
        <dbReference type="EMBL" id="TGB04257.1"/>
    </source>
</evidence>
<evidence type="ECO:0000256" key="6">
    <source>
        <dbReference type="ARBA" id="ARBA00022552"/>
    </source>
</evidence>
<dbReference type="Pfam" id="PF20260">
    <property type="entry name" value="PUA_4"/>
    <property type="match status" value="1"/>
</dbReference>
<evidence type="ECO:0000256" key="1">
    <source>
        <dbReference type="ARBA" id="ARBA00004496"/>
    </source>
</evidence>
<evidence type="ECO:0000256" key="3">
    <source>
        <dbReference type="ARBA" id="ARBA00012328"/>
    </source>
</evidence>
<dbReference type="GO" id="GO:0070475">
    <property type="term" value="P:rRNA base methylation"/>
    <property type="evidence" value="ECO:0007669"/>
    <property type="project" value="TreeGrafter"/>
</dbReference>
<dbReference type="PIRSF" id="PIRSF015601">
    <property type="entry name" value="MTase_slr0722"/>
    <property type="match status" value="1"/>
</dbReference>
<feature type="domain" description="Ribosomal RNA small subunit methyltransferase E methyltransferase" evidence="13">
    <location>
        <begin position="73"/>
        <end position="241"/>
    </location>
</feature>
<dbReference type="NCBIfam" id="TIGR00046">
    <property type="entry name" value="RsmE family RNA methyltransferase"/>
    <property type="match status" value="1"/>
</dbReference>
<comment type="subcellular location">
    <subcellularLocation>
        <location evidence="1 12">Cytoplasm</location>
    </subcellularLocation>
</comment>
<dbReference type="Pfam" id="PF04452">
    <property type="entry name" value="Methyltrans_RNA"/>
    <property type="match status" value="1"/>
</dbReference>
<keyword evidence="8 12" id="KW-0808">Transferase</keyword>
<dbReference type="Proteomes" id="UP000297982">
    <property type="component" value="Unassembled WGS sequence"/>
</dbReference>
<dbReference type="EMBL" id="SRJC01000001">
    <property type="protein sequence ID" value="TGB04257.1"/>
    <property type="molecule type" value="Genomic_DNA"/>
</dbReference>
<dbReference type="SUPFAM" id="SSF75217">
    <property type="entry name" value="alpha/beta knot"/>
    <property type="match status" value="1"/>
</dbReference>
<dbReference type="SUPFAM" id="SSF88697">
    <property type="entry name" value="PUA domain-like"/>
    <property type="match status" value="1"/>
</dbReference>